<feature type="compositionally biased region" description="Basic and acidic residues" evidence="2">
    <location>
        <begin position="337"/>
        <end position="350"/>
    </location>
</feature>
<feature type="region of interest" description="Disordered" evidence="2">
    <location>
        <begin position="378"/>
        <end position="433"/>
    </location>
</feature>
<proteinExistence type="predicted"/>
<dbReference type="OrthoDB" id="1699474at2759"/>
<feature type="region of interest" description="Disordered" evidence="2">
    <location>
        <begin position="123"/>
        <end position="164"/>
    </location>
</feature>
<reference evidence="4" key="1">
    <citation type="submission" date="2025-08" db="UniProtKB">
        <authorList>
            <consortium name="RefSeq"/>
        </authorList>
    </citation>
    <scope>IDENTIFICATION</scope>
    <source>
        <tissue evidence="4">Leaves</tissue>
    </source>
</reference>
<feature type="region of interest" description="Disordered" evidence="2">
    <location>
        <begin position="195"/>
        <end position="350"/>
    </location>
</feature>
<evidence type="ECO:0000313" key="3">
    <source>
        <dbReference type="Proteomes" id="UP000235220"/>
    </source>
</evidence>
<dbReference type="AlphaFoldDB" id="A0A2I4GGQ5"/>
<feature type="region of interest" description="Disordered" evidence="2">
    <location>
        <begin position="485"/>
        <end position="514"/>
    </location>
</feature>
<name>A0A2I4GGQ5_JUGRE</name>
<dbReference type="KEGG" id="jre:109007715"/>
<evidence type="ECO:0000256" key="1">
    <source>
        <dbReference type="SAM" id="Coils"/>
    </source>
</evidence>
<evidence type="ECO:0000313" key="4">
    <source>
        <dbReference type="RefSeq" id="XP_018843082.2"/>
    </source>
</evidence>
<feature type="compositionally biased region" description="Basic and acidic residues" evidence="2">
    <location>
        <begin position="255"/>
        <end position="266"/>
    </location>
</feature>
<feature type="region of interest" description="Disordered" evidence="2">
    <location>
        <begin position="447"/>
        <end position="473"/>
    </location>
</feature>
<dbReference type="Gramene" id="Jr11_23090_p1">
    <property type="protein sequence ID" value="cds.Jr11_23090_p1"/>
    <property type="gene ID" value="Jr11_23090"/>
</dbReference>
<keyword evidence="1" id="KW-0175">Coiled coil</keyword>
<dbReference type="GeneID" id="109007715"/>
<dbReference type="Proteomes" id="UP000235220">
    <property type="component" value="Chromosome 11"/>
</dbReference>
<feature type="coiled-coil region" evidence="1">
    <location>
        <begin position="54"/>
        <end position="102"/>
    </location>
</feature>
<feature type="compositionally biased region" description="Basic and acidic residues" evidence="2">
    <location>
        <begin position="205"/>
        <end position="244"/>
    </location>
</feature>
<sequence>MSLHFILLCDALFPLNRRRCCSLCVVGFSMEEVEKETRKYPSLPSNYVTLAQLHERWLEEKELIQKEKEQKEEEERQRKLQLQKLEEEEQQQKRKLERLKGGRGIDYKPIHWNWKAKEKIEPREEEQLEVTHHTAQPTRAVGEKESAPARRKGGSKGAKGAIRRIENADRAAEIERSLGDFSTNGDKGNAHLIMVSKSKGTTNEFRPRRENADRTAVNEREVGDFSTNDVKDNPPARRSGESKGARSRLLWTNENAHRTAENEREAGNFFLTNGGKEDAPLRRSGKLTGTTNELRPRRKKPNRTAENEREVGGFSTNDVKENPPAIRNGKSKNKSWRMRENADRTVKNEREAGGFSLAIGVNSETTRLEAGDSLTVIVKRGNNASGSRNGESKGDWSRSRRTRENADPTAENEREVGDLSTNGEKGVCSSEFRPMAENDDRTCVIEEKLGDSSTNGEKEGCSSEFRPYRENADPTAEIERDLGHFSMNGKNEKGNVTATRPNTGKYHGNRKYKGYSVARQRGNGEYRAYGKVGGQREEWKASGAGMVWVRKGELSDGPSTGNWNG</sequence>
<keyword evidence="3" id="KW-1185">Reference proteome</keyword>
<gene>
    <name evidence="4" type="primary">LOC109007715</name>
</gene>
<organism evidence="3 4">
    <name type="scientific">Juglans regia</name>
    <name type="common">English walnut</name>
    <dbReference type="NCBI Taxonomy" id="51240"/>
    <lineage>
        <taxon>Eukaryota</taxon>
        <taxon>Viridiplantae</taxon>
        <taxon>Streptophyta</taxon>
        <taxon>Embryophyta</taxon>
        <taxon>Tracheophyta</taxon>
        <taxon>Spermatophyta</taxon>
        <taxon>Magnoliopsida</taxon>
        <taxon>eudicotyledons</taxon>
        <taxon>Gunneridae</taxon>
        <taxon>Pentapetalae</taxon>
        <taxon>rosids</taxon>
        <taxon>fabids</taxon>
        <taxon>Fagales</taxon>
        <taxon>Juglandaceae</taxon>
        <taxon>Juglans</taxon>
    </lineage>
</organism>
<protein>
    <submittedName>
        <fullName evidence="4">Myb-like protein X</fullName>
    </submittedName>
</protein>
<dbReference type="RefSeq" id="XP_018843082.2">
    <property type="nucleotide sequence ID" value="XM_018987537.2"/>
</dbReference>
<feature type="compositionally biased region" description="Basic and acidic residues" evidence="2">
    <location>
        <begin position="390"/>
        <end position="417"/>
    </location>
</feature>
<evidence type="ECO:0000256" key="2">
    <source>
        <dbReference type="SAM" id="MobiDB-lite"/>
    </source>
</evidence>
<accession>A0A2I4GGQ5</accession>